<organism evidence="4 5">
    <name type="scientific">Thalassotalea piscium</name>
    <dbReference type="NCBI Taxonomy" id="1230533"/>
    <lineage>
        <taxon>Bacteria</taxon>
        <taxon>Pseudomonadati</taxon>
        <taxon>Pseudomonadota</taxon>
        <taxon>Gammaproteobacteria</taxon>
        <taxon>Alteromonadales</taxon>
        <taxon>Colwelliaceae</taxon>
        <taxon>Thalassotalea</taxon>
    </lineage>
</organism>
<gene>
    <name evidence="4" type="ORF">HNQ55_002550</name>
</gene>
<protein>
    <submittedName>
        <fullName evidence="4">Multimeric flavodoxin WrbA</fullName>
    </submittedName>
</protein>
<dbReference type="PANTHER" id="PTHR43278:SF4">
    <property type="entry name" value="NAD(P)H-DEPENDENT FMN-CONTAINING OXIDOREDUCTASE YWQN-RELATED"/>
    <property type="match status" value="1"/>
</dbReference>
<dbReference type="Gene3D" id="3.40.50.360">
    <property type="match status" value="1"/>
</dbReference>
<dbReference type="InterPro" id="IPR029039">
    <property type="entry name" value="Flavoprotein-like_sf"/>
</dbReference>
<dbReference type="AlphaFoldDB" id="A0A7X0NIQ0"/>
<evidence type="ECO:0000313" key="4">
    <source>
        <dbReference type="EMBL" id="MBB6544026.1"/>
    </source>
</evidence>
<dbReference type="Proteomes" id="UP000537141">
    <property type="component" value="Unassembled WGS sequence"/>
</dbReference>
<sequence>MKQVIILGTSRSNGNTHKLVKLYQEYSPADIINLSDYSISPYDYEHKNIDDDFANLIKNALNYDHIIFASPIYWYSMSAQMKIFFDRLSDLLTINKELGRRLRGKTCAILATGLEIKAPKCFEQPFILTANYLGMHYQQMFYCSCNEQFIVQKHLPPLISYLGMQSTYQ</sequence>
<keyword evidence="1" id="KW-0285">Flavoprotein</keyword>
<dbReference type="GO" id="GO:0016491">
    <property type="term" value="F:oxidoreductase activity"/>
    <property type="evidence" value="ECO:0007669"/>
    <property type="project" value="InterPro"/>
</dbReference>
<proteinExistence type="predicted"/>
<dbReference type="EMBL" id="JACHHU010000022">
    <property type="protein sequence ID" value="MBB6544026.1"/>
    <property type="molecule type" value="Genomic_DNA"/>
</dbReference>
<dbReference type="InterPro" id="IPR005025">
    <property type="entry name" value="FMN_Rdtase-like_dom"/>
</dbReference>
<dbReference type="RefSeq" id="WP_184424788.1">
    <property type="nucleotide sequence ID" value="NZ_AP027362.1"/>
</dbReference>
<feature type="domain" description="NADPH-dependent FMN reductase-like" evidence="3">
    <location>
        <begin position="1"/>
        <end position="117"/>
    </location>
</feature>
<comment type="caution">
    <text evidence="4">The sequence shown here is derived from an EMBL/GenBank/DDBJ whole genome shotgun (WGS) entry which is preliminary data.</text>
</comment>
<reference evidence="4 5" key="1">
    <citation type="submission" date="2020-08" db="EMBL/GenBank/DDBJ databases">
        <title>Genomic Encyclopedia of Type Strains, Phase IV (KMG-IV): sequencing the most valuable type-strain genomes for metagenomic binning, comparative biology and taxonomic classification.</title>
        <authorList>
            <person name="Goeker M."/>
        </authorList>
    </citation>
    <scope>NUCLEOTIDE SEQUENCE [LARGE SCALE GENOMIC DNA]</scope>
    <source>
        <strain evidence="4 5">DSM 26287</strain>
    </source>
</reference>
<dbReference type="PANTHER" id="PTHR43278">
    <property type="entry name" value="NAD(P)H-DEPENDENT FMN-CONTAINING OXIDOREDUCTASE YWQN-RELATED"/>
    <property type="match status" value="1"/>
</dbReference>
<name>A0A7X0NIQ0_9GAMM</name>
<evidence type="ECO:0000313" key="5">
    <source>
        <dbReference type="Proteomes" id="UP000537141"/>
    </source>
</evidence>
<keyword evidence="5" id="KW-1185">Reference proteome</keyword>
<keyword evidence="2" id="KW-0288">FMN</keyword>
<dbReference type="SUPFAM" id="SSF52218">
    <property type="entry name" value="Flavoproteins"/>
    <property type="match status" value="1"/>
</dbReference>
<evidence type="ECO:0000259" key="3">
    <source>
        <dbReference type="Pfam" id="PF03358"/>
    </source>
</evidence>
<dbReference type="Pfam" id="PF03358">
    <property type="entry name" value="FMN_red"/>
    <property type="match status" value="1"/>
</dbReference>
<dbReference type="InterPro" id="IPR051796">
    <property type="entry name" value="ISF_SsuE-like"/>
</dbReference>
<evidence type="ECO:0000256" key="1">
    <source>
        <dbReference type="ARBA" id="ARBA00022630"/>
    </source>
</evidence>
<accession>A0A7X0NIQ0</accession>
<evidence type="ECO:0000256" key="2">
    <source>
        <dbReference type="ARBA" id="ARBA00022643"/>
    </source>
</evidence>